<evidence type="ECO:0000313" key="6">
    <source>
        <dbReference type="EMBL" id="SGZ50838.1"/>
    </source>
</evidence>
<accession>A0A1L0DEM1</accession>
<keyword evidence="2 3" id="KW-1015">Disulfide bond</keyword>
<evidence type="ECO:0000256" key="3">
    <source>
        <dbReference type="PIRSR" id="PIRSR601461-2"/>
    </source>
</evidence>
<feature type="region of interest" description="Disordered" evidence="4">
    <location>
        <begin position="472"/>
        <end position="515"/>
    </location>
</feature>
<dbReference type="InterPro" id="IPR033121">
    <property type="entry name" value="PEPTIDASE_A1"/>
</dbReference>
<evidence type="ECO:0000256" key="4">
    <source>
        <dbReference type="SAM" id="MobiDB-lite"/>
    </source>
</evidence>
<protein>
    <submittedName>
        <fullName evidence="6">CIC11C00000004042</fullName>
    </submittedName>
</protein>
<evidence type="ECO:0000256" key="2">
    <source>
        <dbReference type="ARBA" id="ARBA00023157"/>
    </source>
</evidence>
<comment type="similarity">
    <text evidence="1">Belongs to the peptidase A1 family.</text>
</comment>
<dbReference type="AlphaFoldDB" id="A0A1L0DEM1"/>
<evidence type="ECO:0000259" key="5">
    <source>
        <dbReference type="PROSITE" id="PS51767"/>
    </source>
</evidence>
<dbReference type="GO" id="GO:0006508">
    <property type="term" value="P:proteolysis"/>
    <property type="evidence" value="ECO:0007669"/>
    <property type="project" value="InterPro"/>
</dbReference>
<dbReference type="Proteomes" id="UP000182334">
    <property type="component" value="Chromosome II"/>
</dbReference>
<dbReference type="InterPro" id="IPR021109">
    <property type="entry name" value="Peptidase_aspartic_dom_sf"/>
</dbReference>
<gene>
    <name evidence="6" type="ORF">SAMEA4029010_CIC11G00000004042</name>
</gene>
<dbReference type="OrthoDB" id="5839471at2759"/>
<dbReference type="EMBL" id="LT635757">
    <property type="protein sequence ID" value="SGZ50838.1"/>
    <property type="molecule type" value="Genomic_DNA"/>
</dbReference>
<dbReference type="Pfam" id="PF00026">
    <property type="entry name" value="Asp"/>
    <property type="match status" value="1"/>
</dbReference>
<feature type="disulfide bond" evidence="3">
    <location>
        <begin position="281"/>
        <end position="315"/>
    </location>
</feature>
<organism evidence="6 7">
    <name type="scientific">Sungouiella intermedia</name>
    <dbReference type="NCBI Taxonomy" id="45354"/>
    <lineage>
        <taxon>Eukaryota</taxon>
        <taxon>Fungi</taxon>
        <taxon>Dikarya</taxon>
        <taxon>Ascomycota</taxon>
        <taxon>Saccharomycotina</taxon>
        <taxon>Pichiomycetes</taxon>
        <taxon>Metschnikowiaceae</taxon>
        <taxon>Sungouiella</taxon>
    </lineage>
</organism>
<feature type="compositionally biased region" description="Low complexity" evidence="4">
    <location>
        <begin position="472"/>
        <end position="506"/>
    </location>
</feature>
<dbReference type="InterPro" id="IPR001461">
    <property type="entry name" value="Aspartic_peptidase_A1"/>
</dbReference>
<evidence type="ECO:0000313" key="7">
    <source>
        <dbReference type="Proteomes" id="UP000182334"/>
    </source>
</evidence>
<sequence length="551" mass="61242">MRMDLSAQSHIDQRIRERDNVKGELSNRKIIFTAPLLIGSEEDKVRVVINTGLNLFWVPTRNCDYYSSYKRDTIYEIDQCDFAGVYLPSDLSSFRNTSDVFQWWYTGNYNGAWGYYGTDKVQYGNYSGNITFGIASEADYIGELGLGFPDYQHTSPKSTLNESTFLEQLVEKGDIKSNAYSFQLGINNASEGTLLLGAVDHSKYKGNLQKVKMVDLYNDGSDTILILLDGILGKNFSFEMNVAVRIRMEEATLSFPLGSYDDLLEQLDVMEDFSGYDLVPCTFLNLTDLISFYFSGIEIQVPLRDLVIQSSYYGCTLALNEYAGPPIIGQDILKSAYVVVDLDNKEVALAQATNSSVEDIEDIASEIPLALEAPLYSYTEVAEKYYYSYHSLYNALWHTSLFDVPSRSSYSTNTDSRSVDLGSTTYKLLFPQATTKYDYAASFYSSYGYYDYGEMSYDFYVYSDTSDMSSETSSEILETSEASARSSSTSSLPASSSSAASSTTEAGNNQLSGSAGTTAVSVPAESSSLDSGYIIKCLPFMLLLFSILTVF</sequence>
<proteinExistence type="inferred from homology"/>
<evidence type="ECO:0000256" key="1">
    <source>
        <dbReference type="ARBA" id="ARBA00007447"/>
    </source>
</evidence>
<feature type="disulfide bond" evidence="3">
    <location>
        <begin position="63"/>
        <end position="80"/>
    </location>
</feature>
<feature type="domain" description="Peptidase A1" evidence="5">
    <location>
        <begin position="32"/>
        <end position="350"/>
    </location>
</feature>
<dbReference type="SUPFAM" id="SSF50630">
    <property type="entry name" value="Acid proteases"/>
    <property type="match status" value="1"/>
</dbReference>
<keyword evidence="7" id="KW-1185">Reference proteome</keyword>
<dbReference type="PRINTS" id="PR00792">
    <property type="entry name" value="PEPSIN"/>
</dbReference>
<dbReference type="PANTHER" id="PTHR47966:SF51">
    <property type="entry name" value="BETA-SITE APP-CLEAVING ENZYME, ISOFORM A-RELATED"/>
    <property type="match status" value="1"/>
</dbReference>
<name>A0A1L0DEM1_9ASCO</name>
<dbReference type="Gene3D" id="2.40.70.10">
    <property type="entry name" value="Acid Proteases"/>
    <property type="match status" value="2"/>
</dbReference>
<dbReference type="GO" id="GO:0004190">
    <property type="term" value="F:aspartic-type endopeptidase activity"/>
    <property type="evidence" value="ECO:0007669"/>
    <property type="project" value="InterPro"/>
</dbReference>
<reference evidence="6 7" key="1">
    <citation type="submission" date="2016-10" db="EMBL/GenBank/DDBJ databases">
        <authorList>
            <person name="de Groot N.N."/>
        </authorList>
    </citation>
    <scope>NUCLEOTIDE SEQUENCE [LARGE SCALE GENOMIC DNA]</scope>
    <source>
        <strain evidence="6 7">CBS 141442</strain>
    </source>
</reference>
<dbReference type="PROSITE" id="PS51767">
    <property type="entry name" value="PEPTIDASE_A1"/>
    <property type="match status" value="1"/>
</dbReference>
<dbReference type="STRING" id="45354.A0A1L0DEM1"/>
<dbReference type="PANTHER" id="PTHR47966">
    <property type="entry name" value="BETA-SITE APP-CLEAVING ENZYME, ISOFORM A-RELATED"/>
    <property type="match status" value="1"/>
</dbReference>